<dbReference type="InterPro" id="IPR046816">
    <property type="entry name" value="MmeI_Mtase"/>
</dbReference>
<dbReference type="EC" id="2.1.1.72" evidence="1"/>
<dbReference type="Gene3D" id="3.40.50.150">
    <property type="entry name" value="Vaccinia Virus protein VP39"/>
    <property type="match status" value="1"/>
</dbReference>
<dbReference type="PANTHER" id="PTHR33841">
    <property type="entry name" value="DNA METHYLTRANSFERASE YEEA-RELATED"/>
    <property type="match status" value="1"/>
</dbReference>
<dbReference type="RefSeq" id="WP_395118931.1">
    <property type="nucleotide sequence ID" value="NZ_CP170721.1"/>
</dbReference>
<reference evidence="10" key="1">
    <citation type="submission" date="2024-10" db="EMBL/GenBank/DDBJ databases">
        <authorList>
            <person name="Lesea H.P."/>
            <person name="Kuehl J.V."/>
            <person name="Chandonia J.-M."/>
        </authorList>
    </citation>
    <scope>NUCLEOTIDE SEQUENCE</scope>
    <source>
        <strain evidence="10">FW102-FHT14D07</strain>
    </source>
</reference>
<evidence type="ECO:0000256" key="1">
    <source>
        <dbReference type="ARBA" id="ARBA00011900"/>
    </source>
</evidence>
<dbReference type="GO" id="GO:0032259">
    <property type="term" value="P:methylation"/>
    <property type="evidence" value="ECO:0007669"/>
    <property type="project" value="UniProtKB-KW"/>
</dbReference>
<comment type="catalytic activity">
    <reaction evidence="4">
        <text>a 2'-deoxyadenosine in DNA + S-adenosyl-L-methionine = an N(6)-methyl-2'-deoxyadenosine in DNA + S-adenosyl-L-homocysteine + H(+)</text>
        <dbReference type="Rhea" id="RHEA:15197"/>
        <dbReference type="Rhea" id="RHEA-COMP:12418"/>
        <dbReference type="Rhea" id="RHEA-COMP:12419"/>
        <dbReference type="ChEBI" id="CHEBI:15378"/>
        <dbReference type="ChEBI" id="CHEBI:57856"/>
        <dbReference type="ChEBI" id="CHEBI:59789"/>
        <dbReference type="ChEBI" id="CHEBI:90615"/>
        <dbReference type="ChEBI" id="CHEBI:90616"/>
        <dbReference type="EC" id="2.1.1.72"/>
    </reaction>
</comment>
<sequence>MTTTRMEAADAFIAKWRGVTASELSTAQSFALDLCRLLDVEAPHPDAEQQYMFERPVTFSHGDGSSSAGRIDLYKRGCFVLEAKKLKAPTHTKGFDDAMLRARSQAEQYARALPASEGRPPFLLVVDVGNRIELYAEFSRSGATYTPFPDPRSHRIALDELREEKIRARLRTIWTDPLALDPSRESARVTREIAARLATLARSLEAAGHRAEAVAQFLMRCLFTMFAEDVKLLPSDSFRDLLLKYADQPDTAMRMLGLLWHDMDKGGFSGAIASEVLHFNGKLFKQPDTLPLTREQVALLIEAAKAKWEHVEPAIFGTLLERALDPGERHKLGAHYTPRAYVERLVLPTVIEPLRGEWSDAHAAALTLAAEGKADEAVKTLRAFHHRLCTVKVLDPACGSGNFLYVTLEHLKRLEGEVFNALDELGYRQTGLALDGERADALGGETVDPHQLLGIELNPRAAAIAEVVLWIGYLQWHYRTRGDINPPQPVIRDFRNIENRDAVLAYDRMEYVLDERGVPVSRWDGVSMKPSPVTGEDVPDDSKRVPLERYVNPRKAAWPEADFVVGNPPFIGNKRMRAALGDGYVEALRGAWPDMPDSADFVMYWWHHAAVLTQRGALQRFGFITTNSISQTFNRRVIEAALSSSLLPEGKGKARPLSLVFAIPDHPWVDTADGAAVRIAMTVGQAGTQPGRQVSLLGETEGSTGEYEIVTHTKLGTIHVDLTAGANVAGATRLRANRGLSGQGIKLVGEGFYANDGDTFPEINPVTGLPVGRLMVGPKDVLNGTGGRLVIDFFGMTEQQARATSSAAYQKLLTEVKPIRDQNARPSIREQWWKFAWDRPVIRNGLKGLRRYVATLETTKHRAFTFVSADRLWDGSLFGIAIDDAALFGVLSSCVHTTWALAAGADLGPTPRYNNTLCFDPFPFPKVMIEQQQTHLSNLAEQLDAHRKRQQAAYPDLTLTGMYNVLDKLRSGEPLTAKERVIHEHGLVSVLRQLHDEIDAAVLDAYGWGDLLPLLRVAHGNDAPADGASRDEAKRAFDEAILERLVALNAERAAEEARGLVRWLRPAFQHPTAQAAPEQAELAAGQGGDEPAAPAAAAKPLPWPKDAVAQVRAVADALAASPVALDADALATRFTARGPWKKRLPQLLDMLVALGRAREQDGRYSSR</sequence>
<dbReference type="AlphaFoldDB" id="A0AB74USA4"/>
<dbReference type="Pfam" id="PF20465">
    <property type="entry name" value="MmeI_hel"/>
    <property type="match status" value="1"/>
</dbReference>
<evidence type="ECO:0000259" key="6">
    <source>
        <dbReference type="Pfam" id="PF20464"/>
    </source>
</evidence>
<evidence type="ECO:0000256" key="5">
    <source>
        <dbReference type="SAM" id="MobiDB-lite"/>
    </source>
</evidence>
<dbReference type="Pfam" id="PF20464">
    <property type="entry name" value="MmeI_N"/>
    <property type="match status" value="1"/>
</dbReference>
<dbReference type="Pfam" id="PF20473">
    <property type="entry name" value="MmeI_Mtase"/>
    <property type="match status" value="1"/>
</dbReference>
<dbReference type="PROSITE" id="PS00092">
    <property type="entry name" value="N6_MTASE"/>
    <property type="match status" value="1"/>
</dbReference>
<dbReference type="PANTHER" id="PTHR33841:SF1">
    <property type="entry name" value="DNA METHYLTRANSFERASE A"/>
    <property type="match status" value="1"/>
</dbReference>
<protein>
    <recommendedName>
        <fullName evidence="1">site-specific DNA-methyltransferase (adenine-specific)</fullName>
        <ecNumber evidence="1">2.1.1.72</ecNumber>
    </recommendedName>
</protein>
<organism evidence="10">
    <name type="scientific">Rhodanobacter sp. FW102-FHT14D07</name>
    <dbReference type="NCBI Taxonomy" id="3351462"/>
    <lineage>
        <taxon>Bacteria</taxon>
        <taxon>Pseudomonadati</taxon>
        <taxon>Pseudomonadota</taxon>
        <taxon>Gammaproteobacteria</taxon>
        <taxon>Lysobacterales</taxon>
        <taxon>Rhodanobacteraceae</taxon>
        <taxon>Rhodanobacter</taxon>
    </lineage>
</organism>
<proteinExistence type="predicted"/>
<dbReference type="InterPro" id="IPR029063">
    <property type="entry name" value="SAM-dependent_MTases_sf"/>
</dbReference>
<dbReference type="EMBL" id="CP170721">
    <property type="protein sequence ID" value="XIA19621.1"/>
    <property type="molecule type" value="Genomic_DNA"/>
</dbReference>
<evidence type="ECO:0000313" key="10">
    <source>
        <dbReference type="EMBL" id="XIA19621.1"/>
    </source>
</evidence>
<name>A0AB74USA4_9GAMM</name>
<dbReference type="Pfam" id="PF20466">
    <property type="entry name" value="MmeI_TRD"/>
    <property type="match status" value="1"/>
</dbReference>
<dbReference type="InterPro" id="IPR002052">
    <property type="entry name" value="DNA_methylase_N6_adenine_CS"/>
</dbReference>
<dbReference type="InterPro" id="IPR046817">
    <property type="entry name" value="MmeI_N"/>
</dbReference>
<feature type="domain" description="MmeI-like DNA-methyltransferase" evidence="9">
    <location>
        <begin position="374"/>
        <end position="684"/>
    </location>
</feature>
<feature type="domain" description="MmeI-like target recognition" evidence="8">
    <location>
        <begin position="857"/>
        <end position="927"/>
    </location>
</feature>
<evidence type="ECO:0000259" key="9">
    <source>
        <dbReference type="Pfam" id="PF20473"/>
    </source>
</evidence>
<evidence type="ECO:0000256" key="4">
    <source>
        <dbReference type="ARBA" id="ARBA00047942"/>
    </source>
</evidence>
<dbReference type="SUPFAM" id="SSF53335">
    <property type="entry name" value="S-adenosyl-L-methionine-dependent methyltransferases"/>
    <property type="match status" value="1"/>
</dbReference>
<keyword evidence="2 10" id="KW-0489">Methyltransferase</keyword>
<evidence type="ECO:0000256" key="3">
    <source>
        <dbReference type="ARBA" id="ARBA00022679"/>
    </source>
</evidence>
<feature type="domain" description="MmeI-like N-terminal" evidence="6">
    <location>
        <begin position="8"/>
        <end position="206"/>
    </location>
</feature>
<evidence type="ECO:0000259" key="7">
    <source>
        <dbReference type="Pfam" id="PF20465"/>
    </source>
</evidence>
<dbReference type="GO" id="GO:0003676">
    <property type="term" value="F:nucleic acid binding"/>
    <property type="evidence" value="ECO:0007669"/>
    <property type="project" value="InterPro"/>
</dbReference>
<evidence type="ECO:0000256" key="2">
    <source>
        <dbReference type="ARBA" id="ARBA00022603"/>
    </source>
</evidence>
<dbReference type="GO" id="GO:0009007">
    <property type="term" value="F:site-specific DNA-methyltransferase (adenine-specific) activity"/>
    <property type="evidence" value="ECO:0007669"/>
    <property type="project" value="UniProtKB-EC"/>
</dbReference>
<accession>A0AB74USA4</accession>
<dbReference type="InterPro" id="IPR046819">
    <property type="entry name" value="MmeI_hel"/>
</dbReference>
<keyword evidence="3" id="KW-0808">Transferase</keyword>
<dbReference type="PRINTS" id="PR00507">
    <property type="entry name" value="N12N6MTFRASE"/>
</dbReference>
<feature type="region of interest" description="Disordered" evidence="5">
    <location>
        <begin position="1072"/>
        <end position="1098"/>
    </location>
</feature>
<dbReference type="InterPro" id="IPR050953">
    <property type="entry name" value="N4_N6_ade-DNA_methylase"/>
</dbReference>
<feature type="compositionally biased region" description="Low complexity" evidence="5">
    <location>
        <begin position="1073"/>
        <end position="1098"/>
    </location>
</feature>
<evidence type="ECO:0000259" key="8">
    <source>
        <dbReference type="Pfam" id="PF20466"/>
    </source>
</evidence>
<gene>
    <name evidence="10" type="ORF">ACFYG5_05595</name>
</gene>
<dbReference type="InterPro" id="IPR046820">
    <property type="entry name" value="MmeI_TRD"/>
</dbReference>
<feature type="domain" description="MmeI-like helicase spacer" evidence="7">
    <location>
        <begin position="213"/>
        <end position="284"/>
    </location>
</feature>